<comment type="caution">
    <text evidence="9">The sequence shown here is derived from an EMBL/GenBank/DDBJ whole genome shotgun (WGS) entry which is preliminary data.</text>
</comment>
<comment type="similarity">
    <text evidence="1">Belongs to the paxM FAD-dependent monooxygenase family.</text>
</comment>
<dbReference type="PANTHER" id="PTHR13789:SF306">
    <property type="entry name" value="HYDROXYLASE, PUTATIVE-RELATED"/>
    <property type="match status" value="1"/>
</dbReference>
<keyword evidence="4" id="KW-0560">Oxidoreductase</keyword>
<evidence type="ECO:0000259" key="8">
    <source>
        <dbReference type="Pfam" id="PF01494"/>
    </source>
</evidence>
<dbReference type="EMBL" id="CAWUHD010000206">
    <property type="protein sequence ID" value="CAK7238095.1"/>
    <property type="molecule type" value="Genomic_DNA"/>
</dbReference>
<dbReference type="InterPro" id="IPR036188">
    <property type="entry name" value="FAD/NAD-bd_sf"/>
</dbReference>
<dbReference type="SUPFAM" id="SSF54373">
    <property type="entry name" value="FAD-linked reductases, C-terminal domain"/>
    <property type="match status" value="1"/>
</dbReference>
<evidence type="ECO:0000256" key="6">
    <source>
        <dbReference type="SAM" id="MobiDB-lite"/>
    </source>
</evidence>
<accession>A0ABP0D2S9</accession>
<feature type="compositionally biased region" description="Polar residues" evidence="6">
    <location>
        <begin position="1"/>
        <end position="19"/>
    </location>
</feature>
<feature type="domain" description="FAD-binding" evidence="8">
    <location>
        <begin position="29"/>
        <end position="375"/>
    </location>
</feature>
<keyword evidence="10" id="KW-1185">Reference proteome</keyword>
<keyword evidence="7" id="KW-1133">Transmembrane helix</keyword>
<evidence type="ECO:0000313" key="9">
    <source>
        <dbReference type="EMBL" id="CAK7238095.1"/>
    </source>
</evidence>
<reference evidence="9 10" key="1">
    <citation type="submission" date="2024-01" db="EMBL/GenBank/DDBJ databases">
        <authorList>
            <person name="Allen C."/>
            <person name="Tagirdzhanova G."/>
        </authorList>
    </citation>
    <scope>NUCLEOTIDE SEQUENCE [LARGE SCALE GENOMIC DNA]</scope>
</reference>
<keyword evidence="2" id="KW-0285">Flavoprotein</keyword>
<gene>
    <name evidence="9" type="ORF">SEUCBS140593_010322</name>
</gene>
<keyword evidence="7" id="KW-0812">Transmembrane</keyword>
<dbReference type="PRINTS" id="PR00420">
    <property type="entry name" value="RNGMNOXGNASE"/>
</dbReference>
<keyword evidence="7" id="KW-0472">Membrane</keyword>
<dbReference type="SUPFAM" id="SSF51905">
    <property type="entry name" value="FAD/NAD(P)-binding domain"/>
    <property type="match status" value="1"/>
</dbReference>
<evidence type="ECO:0000256" key="7">
    <source>
        <dbReference type="SAM" id="Phobius"/>
    </source>
</evidence>
<dbReference type="Gene3D" id="3.50.50.60">
    <property type="entry name" value="FAD/NAD(P)-binding domain"/>
    <property type="match status" value="1"/>
</dbReference>
<evidence type="ECO:0000256" key="5">
    <source>
        <dbReference type="ARBA" id="ARBA00023033"/>
    </source>
</evidence>
<dbReference type="InterPro" id="IPR002938">
    <property type="entry name" value="FAD-bd"/>
</dbReference>
<dbReference type="InterPro" id="IPR050493">
    <property type="entry name" value="FAD-dep_Monooxygenase_BioMet"/>
</dbReference>
<evidence type="ECO:0000256" key="2">
    <source>
        <dbReference type="ARBA" id="ARBA00022630"/>
    </source>
</evidence>
<keyword evidence="3" id="KW-0274">FAD</keyword>
<dbReference type="Pfam" id="PF01494">
    <property type="entry name" value="FAD_binding_3"/>
    <property type="match status" value="1"/>
</dbReference>
<protein>
    <recommendedName>
        <fullName evidence="8">FAD-binding domain-containing protein</fullName>
    </recommendedName>
</protein>
<organism evidence="9 10">
    <name type="scientific">Sporothrix eucalyptigena</name>
    <dbReference type="NCBI Taxonomy" id="1812306"/>
    <lineage>
        <taxon>Eukaryota</taxon>
        <taxon>Fungi</taxon>
        <taxon>Dikarya</taxon>
        <taxon>Ascomycota</taxon>
        <taxon>Pezizomycotina</taxon>
        <taxon>Sordariomycetes</taxon>
        <taxon>Sordariomycetidae</taxon>
        <taxon>Ophiostomatales</taxon>
        <taxon>Ophiostomataceae</taxon>
        <taxon>Sporothrix</taxon>
    </lineage>
</organism>
<sequence length="448" mass="49009">MNGTKTNGTSSTQPPQANGNVPAGPVLLNILVVGGGLGGLATAVALRRKGHNVTVLEQAPVLGEVGAGIQIPPNSGRLLESWGVSAFFEDKVVRPKDMTFRRWEDGSAIAYTKLRPDFSDNYGVPYYVVHRADFHKALHSRATQLGVNVTINSRVVSYDEAVPMARTEDGREFTADLIIAADGVKSTARRVVLGGEDIAPVTTGFAAYRAVVDTSLMRNDEDISWLLTTEGLNNWIGEDRHVMTYCIAGGSLFNMVLSHIDRSDPSTWDPSTAVQDMRRYFEGWDYRLNKVISLVTKTVKWPLISASTIPTWIAPSKKLVLLGDSAHAMVPYMSQGAAMAVEDGAALAEVLSSITSKRDMSKASQAYEKERMKRSYGMQTASLVNGKLWHFADGPEQRARDAGMSAEVEGRPFVESTNQWSDPTTQLWVYGYDAEEEMTKSWATVIGH</sequence>
<evidence type="ECO:0000256" key="1">
    <source>
        <dbReference type="ARBA" id="ARBA00007992"/>
    </source>
</evidence>
<evidence type="ECO:0000256" key="4">
    <source>
        <dbReference type="ARBA" id="ARBA00023002"/>
    </source>
</evidence>
<name>A0ABP0D2S9_9PEZI</name>
<proteinExistence type="inferred from homology"/>
<feature type="transmembrane region" description="Helical" evidence="7">
    <location>
        <begin position="26"/>
        <end position="46"/>
    </location>
</feature>
<feature type="region of interest" description="Disordered" evidence="6">
    <location>
        <begin position="1"/>
        <end position="20"/>
    </location>
</feature>
<evidence type="ECO:0000256" key="3">
    <source>
        <dbReference type="ARBA" id="ARBA00022827"/>
    </source>
</evidence>
<dbReference type="PANTHER" id="PTHR13789">
    <property type="entry name" value="MONOOXYGENASE"/>
    <property type="match status" value="1"/>
</dbReference>
<evidence type="ECO:0000313" key="10">
    <source>
        <dbReference type="Proteomes" id="UP001642482"/>
    </source>
</evidence>
<dbReference type="Proteomes" id="UP001642482">
    <property type="component" value="Unassembled WGS sequence"/>
</dbReference>
<keyword evidence="5" id="KW-0503">Monooxygenase</keyword>